<comment type="caution">
    <text evidence="2">The sequence shown here is derived from an EMBL/GenBank/DDBJ whole genome shotgun (WGS) entry which is preliminary data.</text>
</comment>
<protein>
    <submittedName>
        <fullName evidence="2">Unnamed protein product</fullName>
    </submittedName>
</protein>
<proteinExistence type="predicted"/>
<name>A0A9W6YD27_9STRA</name>
<feature type="compositionally biased region" description="Polar residues" evidence="1">
    <location>
        <begin position="72"/>
        <end position="82"/>
    </location>
</feature>
<feature type="compositionally biased region" description="Polar residues" evidence="1">
    <location>
        <begin position="118"/>
        <end position="130"/>
    </location>
</feature>
<feature type="compositionally biased region" description="Basic and acidic residues" evidence="1">
    <location>
        <begin position="1"/>
        <end position="14"/>
    </location>
</feature>
<evidence type="ECO:0000313" key="3">
    <source>
        <dbReference type="Proteomes" id="UP001165121"/>
    </source>
</evidence>
<accession>A0A9W6YD27</accession>
<reference evidence="2" key="1">
    <citation type="submission" date="2023-04" db="EMBL/GenBank/DDBJ databases">
        <title>Phytophthora fragariaefolia NBRC 109709.</title>
        <authorList>
            <person name="Ichikawa N."/>
            <person name="Sato H."/>
            <person name="Tonouchi N."/>
        </authorList>
    </citation>
    <scope>NUCLEOTIDE SEQUENCE</scope>
    <source>
        <strain evidence="2">NBRC 109709</strain>
    </source>
</reference>
<dbReference type="AlphaFoldDB" id="A0A9W6YD27"/>
<evidence type="ECO:0000313" key="2">
    <source>
        <dbReference type="EMBL" id="GMF59149.1"/>
    </source>
</evidence>
<feature type="compositionally biased region" description="Polar residues" evidence="1">
    <location>
        <begin position="39"/>
        <end position="55"/>
    </location>
</feature>
<dbReference type="Proteomes" id="UP001165121">
    <property type="component" value="Unassembled WGS sequence"/>
</dbReference>
<keyword evidence="3" id="KW-1185">Reference proteome</keyword>
<gene>
    <name evidence="2" type="ORF">Pfra01_002553300</name>
</gene>
<feature type="region of interest" description="Disordered" evidence="1">
    <location>
        <begin position="1"/>
        <end position="206"/>
    </location>
</feature>
<dbReference type="EMBL" id="BSXT01004875">
    <property type="protein sequence ID" value="GMF59149.1"/>
    <property type="molecule type" value="Genomic_DNA"/>
</dbReference>
<evidence type="ECO:0000256" key="1">
    <source>
        <dbReference type="SAM" id="MobiDB-lite"/>
    </source>
</evidence>
<sequence length="249" mass="25563">MLLRATDDTSDPREPPWANQSKTLGTPGASLGHPDLASEATQRSEMASNRVASGRSTEEFSAESTGPPPRKSPSQWEPTSATPAGRTHRVPPPTQTEERPGTEVPLQPRRVEHHDQAAPTSFRHQLTSGVELSESAAPLSRPRPTEVGGEEAEEAELSGGDVEPTAESSGSVEDSAVAGVGDLAEADSAPAREALGGVSEVEAWPPDWSELGGELVPAVSAADDANGSAVVGETAGAVSAGGEPLVETA</sequence>
<organism evidence="2 3">
    <name type="scientific">Phytophthora fragariaefolia</name>
    <dbReference type="NCBI Taxonomy" id="1490495"/>
    <lineage>
        <taxon>Eukaryota</taxon>
        <taxon>Sar</taxon>
        <taxon>Stramenopiles</taxon>
        <taxon>Oomycota</taxon>
        <taxon>Peronosporomycetes</taxon>
        <taxon>Peronosporales</taxon>
        <taxon>Peronosporaceae</taxon>
        <taxon>Phytophthora</taxon>
    </lineage>
</organism>